<keyword evidence="3 6" id="KW-0819">tRNA processing</keyword>
<evidence type="ECO:0000313" key="7">
    <source>
        <dbReference type="EMBL" id="JAC07931.1"/>
    </source>
</evidence>
<evidence type="ECO:0000256" key="5">
    <source>
        <dbReference type="ARBA" id="ARBA00044198"/>
    </source>
</evidence>
<sequence>MVRVKNRYILIQFMCNNRSDTDAFALTSHNLTKFLREKIEKHYGEFGLASTLRLHVIYFNDKTRLCIIQTRHGPHRFVTSILPLLTVADTEQVRYRTLYVGATLQQCQKFIVRYQQEYVNKMIGNYKGEAQRQRFVEEVTKMKQI</sequence>
<evidence type="ECO:0000256" key="2">
    <source>
        <dbReference type="ARBA" id="ARBA00022552"/>
    </source>
</evidence>
<reference evidence="7" key="1">
    <citation type="journal article" date="2014" name="PLoS Negl. Trop. Dis.">
        <title>Identification and characterization of seminal fluid proteins in the Asian tiger mosquito, Aedes albopictus.</title>
        <authorList>
            <person name="Boes K.E."/>
            <person name="Ribeiro J.M."/>
            <person name="Wong A."/>
            <person name="Harrington L.C."/>
            <person name="Wolfner M.F."/>
            <person name="Sirot L.K."/>
        </authorList>
    </citation>
    <scope>NUCLEOTIDE SEQUENCE</scope>
    <source>
        <tissue evidence="7">Reproductive organs</tissue>
    </source>
</reference>
<dbReference type="GO" id="GO:0033204">
    <property type="term" value="F:ribonuclease P RNA binding"/>
    <property type="evidence" value="ECO:0007669"/>
    <property type="project" value="InterPro"/>
</dbReference>
<keyword evidence="4 6" id="KW-0539">Nucleus</keyword>
<protein>
    <recommendedName>
        <fullName evidence="5 6">Ribonuclease P/MRP protein subunit POP5</fullName>
    </recommendedName>
</protein>
<dbReference type="GO" id="GO:0001682">
    <property type="term" value="P:tRNA 5'-leader removal"/>
    <property type="evidence" value="ECO:0007669"/>
    <property type="project" value="InterPro"/>
</dbReference>
<dbReference type="PANTHER" id="PTHR48414">
    <property type="entry name" value="POP5 HOMOLOG, RIBONUCLEASE P_MRP SUBUNIT"/>
    <property type="match status" value="1"/>
</dbReference>
<accession>A0A023EGD9</accession>
<dbReference type="Gene3D" id="3.30.70.3250">
    <property type="entry name" value="Ribonuclease P, Pop5 subunit"/>
    <property type="match status" value="1"/>
</dbReference>
<dbReference type="EMBL" id="GAPW01005667">
    <property type="protein sequence ID" value="JAC07931.1"/>
    <property type="molecule type" value="mRNA"/>
</dbReference>
<dbReference type="InterPro" id="IPR016819">
    <property type="entry name" value="RNase_P/MRP_POP5"/>
</dbReference>
<dbReference type="VEuPathDB" id="VectorBase:AALF006043"/>
<comment type="function">
    <text evidence="6">Component of ribonuclease P, a protein complex that generates mature tRNA molecules by cleaving their 5'-ends.</text>
</comment>
<evidence type="ECO:0000256" key="4">
    <source>
        <dbReference type="ARBA" id="ARBA00023242"/>
    </source>
</evidence>
<dbReference type="GO" id="GO:0006364">
    <property type="term" value="P:rRNA processing"/>
    <property type="evidence" value="ECO:0007669"/>
    <property type="project" value="UniProtKB-KW"/>
</dbReference>
<evidence type="ECO:0000256" key="6">
    <source>
        <dbReference type="PIRNR" id="PIRNR023803"/>
    </source>
</evidence>
<comment type="subcellular location">
    <subcellularLocation>
        <location evidence="6">Nucleus</location>
        <location evidence="6">Nucleolus</location>
    </subcellularLocation>
</comment>
<dbReference type="AlphaFoldDB" id="A0A023EGD9"/>
<dbReference type="SUPFAM" id="SSF160350">
    <property type="entry name" value="Rnp2-like"/>
    <property type="match status" value="1"/>
</dbReference>
<dbReference type="Pfam" id="PF01900">
    <property type="entry name" value="RNase_P_Rpp14"/>
    <property type="match status" value="1"/>
</dbReference>
<dbReference type="GO" id="GO:0030677">
    <property type="term" value="C:ribonuclease P complex"/>
    <property type="evidence" value="ECO:0007669"/>
    <property type="project" value="InterPro"/>
</dbReference>
<dbReference type="VEuPathDB" id="VectorBase:AALC636_033492"/>
<evidence type="ECO:0000256" key="1">
    <source>
        <dbReference type="ARBA" id="ARBA00010800"/>
    </source>
</evidence>
<name>A0A023EGD9_AEDAL</name>
<proteinExistence type="evidence at transcript level"/>
<dbReference type="GO" id="GO:0005730">
    <property type="term" value="C:nucleolus"/>
    <property type="evidence" value="ECO:0007669"/>
    <property type="project" value="UniProtKB-SubCell"/>
</dbReference>
<evidence type="ECO:0000256" key="3">
    <source>
        <dbReference type="ARBA" id="ARBA00022694"/>
    </source>
</evidence>
<dbReference type="InterPro" id="IPR038085">
    <property type="entry name" value="Rnp2-like_sf"/>
</dbReference>
<dbReference type="InterPro" id="IPR002759">
    <property type="entry name" value="Pop5/Rpp14/Rnp2-like"/>
</dbReference>
<dbReference type="PIRSF" id="PIRSF023803">
    <property type="entry name" value="Ribonuclease_P_prd"/>
    <property type="match status" value="1"/>
</dbReference>
<keyword evidence="2" id="KW-0698">rRNA processing</keyword>
<organism evidence="7">
    <name type="scientific">Aedes albopictus</name>
    <name type="common">Asian tiger mosquito</name>
    <name type="synonym">Stegomyia albopicta</name>
    <dbReference type="NCBI Taxonomy" id="7160"/>
    <lineage>
        <taxon>Eukaryota</taxon>
        <taxon>Metazoa</taxon>
        <taxon>Ecdysozoa</taxon>
        <taxon>Arthropoda</taxon>
        <taxon>Hexapoda</taxon>
        <taxon>Insecta</taxon>
        <taxon>Pterygota</taxon>
        <taxon>Neoptera</taxon>
        <taxon>Endopterygota</taxon>
        <taxon>Diptera</taxon>
        <taxon>Nematocera</taxon>
        <taxon>Culicoidea</taxon>
        <taxon>Culicidae</taxon>
        <taxon>Culicinae</taxon>
        <taxon>Aedini</taxon>
        <taxon>Aedes</taxon>
        <taxon>Stegomyia</taxon>
    </lineage>
</organism>
<dbReference type="VEuPathDB" id="VectorBase:AALFPA_044141"/>
<dbReference type="PANTHER" id="PTHR48414:SF1">
    <property type="entry name" value="POP5 HOMOLOG, RIBONUCLEASE P_MRP SUBUNIT"/>
    <property type="match status" value="1"/>
</dbReference>
<comment type="similarity">
    <text evidence="1 6">Belongs to the eukaryotic/archaeal RNase P protein component 2 family.</text>
</comment>